<proteinExistence type="predicted"/>
<dbReference type="Pfam" id="PF01047">
    <property type="entry name" value="MarR"/>
    <property type="match status" value="1"/>
</dbReference>
<dbReference type="Gene3D" id="1.10.10.10">
    <property type="entry name" value="Winged helix-like DNA-binding domain superfamily/Winged helix DNA-binding domain"/>
    <property type="match status" value="1"/>
</dbReference>
<gene>
    <name evidence="5" type="ORF">JOF53_002903</name>
</gene>
<evidence type="ECO:0000313" key="6">
    <source>
        <dbReference type="Proteomes" id="UP001519363"/>
    </source>
</evidence>
<evidence type="ECO:0000259" key="4">
    <source>
        <dbReference type="PROSITE" id="PS50995"/>
    </source>
</evidence>
<dbReference type="PRINTS" id="PR00598">
    <property type="entry name" value="HTHMARR"/>
</dbReference>
<keyword evidence="3" id="KW-0804">Transcription</keyword>
<dbReference type="SMART" id="SM00347">
    <property type="entry name" value="HTH_MARR"/>
    <property type="match status" value="1"/>
</dbReference>
<dbReference type="RefSeq" id="WP_209706963.1">
    <property type="nucleotide sequence ID" value="NZ_JAGIOO010000001.1"/>
</dbReference>
<dbReference type="SUPFAM" id="SSF46785">
    <property type="entry name" value="Winged helix' DNA-binding domain"/>
    <property type="match status" value="1"/>
</dbReference>
<comment type="caution">
    <text evidence="5">The sequence shown here is derived from an EMBL/GenBank/DDBJ whole genome shotgun (WGS) entry which is preliminary data.</text>
</comment>
<protein>
    <submittedName>
        <fullName evidence="5">DNA-binding MarR family transcriptional regulator</fullName>
    </submittedName>
</protein>
<name>A0ABS5ABS8_9PSEU</name>
<accession>A0ABS5ABS8</accession>
<keyword evidence="6" id="KW-1185">Reference proteome</keyword>
<dbReference type="GO" id="GO:0003677">
    <property type="term" value="F:DNA binding"/>
    <property type="evidence" value="ECO:0007669"/>
    <property type="project" value="UniProtKB-KW"/>
</dbReference>
<reference evidence="5 6" key="1">
    <citation type="submission" date="2021-03" db="EMBL/GenBank/DDBJ databases">
        <title>Sequencing the genomes of 1000 actinobacteria strains.</title>
        <authorList>
            <person name="Klenk H.-P."/>
        </authorList>
    </citation>
    <scope>NUCLEOTIDE SEQUENCE [LARGE SCALE GENOMIC DNA]</scope>
    <source>
        <strain evidence="5 6">DSM 44580</strain>
    </source>
</reference>
<keyword evidence="1" id="KW-0805">Transcription regulation</keyword>
<dbReference type="InterPro" id="IPR000835">
    <property type="entry name" value="HTH_MarR-typ"/>
</dbReference>
<dbReference type="InterPro" id="IPR036390">
    <property type="entry name" value="WH_DNA-bd_sf"/>
</dbReference>
<dbReference type="PROSITE" id="PS01117">
    <property type="entry name" value="HTH_MARR_1"/>
    <property type="match status" value="1"/>
</dbReference>
<evidence type="ECO:0000313" key="5">
    <source>
        <dbReference type="EMBL" id="MBP2474031.1"/>
    </source>
</evidence>
<dbReference type="PROSITE" id="PS50995">
    <property type="entry name" value="HTH_MARR_2"/>
    <property type="match status" value="1"/>
</dbReference>
<dbReference type="PANTHER" id="PTHR33164:SF43">
    <property type="entry name" value="HTH-TYPE TRANSCRIPTIONAL REPRESSOR YETL"/>
    <property type="match status" value="1"/>
</dbReference>
<dbReference type="PANTHER" id="PTHR33164">
    <property type="entry name" value="TRANSCRIPTIONAL REGULATOR, MARR FAMILY"/>
    <property type="match status" value="1"/>
</dbReference>
<dbReference type="EMBL" id="JAGIOO010000001">
    <property type="protein sequence ID" value="MBP2474031.1"/>
    <property type="molecule type" value="Genomic_DNA"/>
</dbReference>
<dbReference type="Proteomes" id="UP001519363">
    <property type="component" value="Unassembled WGS sequence"/>
</dbReference>
<feature type="domain" description="HTH marR-type" evidence="4">
    <location>
        <begin position="12"/>
        <end position="148"/>
    </location>
</feature>
<dbReference type="InterPro" id="IPR036388">
    <property type="entry name" value="WH-like_DNA-bd_sf"/>
</dbReference>
<dbReference type="InterPro" id="IPR023187">
    <property type="entry name" value="Tscrpt_reg_MarR-type_CS"/>
</dbReference>
<sequence length="158" mass="17591">MVSEDVISASERDRLVEELSVVRREMIGEMLITLSHDVGGADLQLVQLATLFTLDRGAEPTVRELAGRIGRSVSATSRLLDQLAQRGLVQRREDESDRRAKRVGLTDSGREFLLGFARTRADGQLRLMAHLSETERRTVREAMTLLADAARRHGDGHS</sequence>
<evidence type="ECO:0000256" key="2">
    <source>
        <dbReference type="ARBA" id="ARBA00023125"/>
    </source>
</evidence>
<organism evidence="5 6">
    <name type="scientific">Crossiella equi</name>
    <dbReference type="NCBI Taxonomy" id="130796"/>
    <lineage>
        <taxon>Bacteria</taxon>
        <taxon>Bacillati</taxon>
        <taxon>Actinomycetota</taxon>
        <taxon>Actinomycetes</taxon>
        <taxon>Pseudonocardiales</taxon>
        <taxon>Pseudonocardiaceae</taxon>
        <taxon>Crossiella</taxon>
    </lineage>
</organism>
<dbReference type="InterPro" id="IPR039422">
    <property type="entry name" value="MarR/SlyA-like"/>
</dbReference>
<keyword evidence="2 5" id="KW-0238">DNA-binding</keyword>
<evidence type="ECO:0000256" key="1">
    <source>
        <dbReference type="ARBA" id="ARBA00023015"/>
    </source>
</evidence>
<evidence type="ECO:0000256" key="3">
    <source>
        <dbReference type="ARBA" id="ARBA00023163"/>
    </source>
</evidence>